<reference evidence="1" key="1">
    <citation type="journal article" date="2014" name="Front. Microbiol.">
        <title>High frequency of phylogenetically diverse reductive dehalogenase-homologous genes in deep subseafloor sedimentary metagenomes.</title>
        <authorList>
            <person name="Kawai M."/>
            <person name="Futagami T."/>
            <person name="Toyoda A."/>
            <person name="Takaki Y."/>
            <person name="Nishi S."/>
            <person name="Hori S."/>
            <person name="Arai W."/>
            <person name="Tsubouchi T."/>
            <person name="Morono Y."/>
            <person name="Uchiyama I."/>
            <person name="Ito T."/>
            <person name="Fujiyama A."/>
            <person name="Inagaki F."/>
            <person name="Takami H."/>
        </authorList>
    </citation>
    <scope>NUCLEOTIDE SEQUENCE</scope>
    <source>
        <strain evidence="1">Expedition CK06-06</strain>
    </source>
</reference>
<dbReference type="EMBL" id="BARV01000559">
    <property type="protein sequence ID" value="GAH99902.1"/>
    <property type="molecule type" value="Genomic_DNA"/>
</dbReference>
<name>X1K083_9ZZZZ</name>
<accession>X1K083</accession>
<sequence length="81" mass="9348">MKPSTSYEGIRKYYSGEWNHCYSKDLDDGSELVVLSSVKDNKVYRFRVRDFCGPAEEVLEYQESDVGPLDHILKRQAEAKA</sequence>
<gene>
    <name evidence="1" type="ORF">S06H3_02032</name>
</gene>
<comment type="caution">
    <text evidence="1">The sequence shown here is derived from an EMBL/GenBank/DDBJ whole genome shotgun (WGS) entry which is preliminary data.</text>
</comment>
<organism evidence="1">
    <name type="scientific">marine sediment metagenome</name>
    <dbReference type="NCBI Taxonomy" id="412755"/>
    <lineage>
        <taxon>unclassified sequences</taxon>
        <taxon>metagenomes</taxon>
        <taxon>ecological metagenomes</taxon>
    </lineage>
</organism>
<protein>
    <submittedName>
        <fullName evidence="1">Uncharacterized protein</fullName>
    </submittedName>
</protein>
<evidence type="ECO:0000313" key="1">
    <source>
        <dbReference type="EMBL" id="GAH99902.1"/>
    </source>
</evidence>
<proteinExistence type="predicted"/>
<dbReference type="AlphaFoldDB" id="X1K083"/>